<dbReference type="GO" id="GO:0005615">
    <property type="term" value="C:extracellular space"/>
    <property type="evidence" value="ECO:0007669"/>
    <property type="project" value="TreeGrafter"/>
</dbReference>
<dbReference type="PROSITE" id="PS51892">
    <property type="entry name" value="SUBTILASE"/>
    <property type="match status" value="1"/>
</dbReference>
<dbReference type="SUPFAM" id="SSF52743">
    <property type="entry name" value="Subtilisin-like"/>
    <property type="match status" value="1"/>
</dbReference>
<dbReference type="Gene3D" id="3.30.70.80">
    <property type="entry name" value="Peptidase S8 propeptide/proteinase inhibitor I9"/>
    <property type="match status" value="1"/>
</dbReference>
<feature type="signal peptide" evidence="7">
    <location>
        <begin position="1"/>
        <end position="22"/>
    </location>
</feature>
<organism evidence="10 11">
    <name type="scientific">Saccharothrix violaceirubra</name>
    <dbReference type="NCBI Taxonomy" id="413306"/>
    <lineage>
        <taxon>Bacteria</taxon>
        <taxon>Bacillati</taxon>
        <taxon>Actinomycetota</taxon>
        <taxon>Actinomycetes</taxon>
        <taxon>Pseudonocardiales</taxon>
        <taxon>Pseudonocardiaceae</taxon>
        <taxon>Saccharothrix</taxon>
    </lineage>
</organism>
<keyword evidence="2 5" id="KW-0645">Protease</keyword>
<accession>A0A7W7T611</accession>
<evidence type="ECO:0000256" key="1">
    <source>
        <dbReference type="ARBA" id="ARBA00011073"/>
    </source>
</evidence>
<keyword evidence="4 5" id="KW-0720">Serine protease</keyword>
<dbReference type="SUPFAM" id="SSF54897">
    <property type="entry name" value="Protease propeptides/inhibitors"/>
    <property type="match status" value="1"/>
</dbReference>
<dbReference type="InterPro" id="IPR010259">
    <property type="entry name" value="S8pro/Inhibitor_I9"/>
</dbReference>
<dbReference type="InterPro" id="IPR036852">
    <property type="entry name" value="Peptidase_S8/S53_dom_sf"/>
</dbReference>
<reference evidence="10 11" key="1">
    <citation type="submission" date="2020-08" db="EMBL/GenBank/DDBJ databases">
        <title>Sequencing the genomes of 1000 actinobacteria strains.</title>
        <authorList>
            <person name="Klenk H.-P."/>
        </authorList>
    </citation>
    <scope>NUCLEOTIDE SEQUENCE [LARGE SCALE GENOMIC DNA]</scope>
    <source>
        <strain evidence="10 11">DSM 45084</strain>
    </source>
</reference>
<dbReference type="GO" id="GO:0004252">
    <property type="term" value="F:serine-type endopeptidase activity"/>
    <property type="evidence" value="ECO:0007669"/>
    <property type="project" value="UniProtKB-UniRule"/>
</dbReference>
<dbReference type="InterPro" id="IPR015500">
    <property type="entry name" value="Peptidase_S8_subtilisin-rel"/>
</dbReference>
<dbReference type="AlphaFoldDB" id="A0A7W7T611"/>
<evidence type="ECO:0000259" key="8">
    <source>
        <dbReference type="Pfam" id="PF00082"/>
    </source>
</evidence>
<dbReference type="EMBL" id="JACHJS010000001">
    <property type="protein sequence ID" value="MBB4966971.1"/>
    <property type="molecule type" value="Genomic_DNA"/>
</dbReference>
<evidence type="ECO:0000256" key="4">
    <source>
        <dbReference type="ARBA" id="ARBA00022825"/>
    </source>
</evidence>
<keyword evidence="7" id="KW-0732">Signal</keyword>
<dbReference type="RefSeq" id="WP_312865751.1">
    <property type="nucleotide sequence ID" value="NZ_BAABAI010000037.1"/>
</dbReference>
<protein>
    <submittedName>
        <fullName evidence="10">Subtilisin family serine protease</fullName>
    </submittedName>
</protein>
<dbReference type="InterPro" id="IPR023827">
    <property type="entry name" value="Peptidase_S8_Asp-AS"/>
</dbReference>
<dbReference type="PRINTS" id="PR00723">
    <property type="entry name" value="SUBTILISIN"/>
</dbReference>
<dbReference type="PANTHER" id="PTHR43806">
    <property type="entry name" value="PEPTIDASE S8"/>
    <property type="match status" value="1"/>
</dbReference>
<dbReference type="InterPro" id="IPR050131">
    <property type="entry name" value="Peptidase_S8_subtilisin-like"/>
</dbReference>
<dbReference type="PANTHER" id="PTHR43806:SF11">
    <property type="entry name" value="CEREVISIN-RELATED"/>
    <property type="match status" value="1"/>
</dbReference>
<dbReference type="FunFam" id="3.40.50.200:FF:000014">
    <property type="entry name" value="Proteinase K"/>
    <property type="match status" value="1"/>
</dbReference>
<evidence type="ECO:0000313" key="10">
    <source>
        <dbReference type="EMBL" id="MBB4966971.1"/>
    </source>
</evidence>
<proteinExistence type="inferred from homology"/>
<keyword evidence="3 5" id="KW-0378">Hydrolase</keyword>
<dbReference type="PROSITE" id="PS00136">
    <property type="entry name" value="SUBTILASE_ASP"/>
    <property type="match status" value="1"/>
</dbReference>
<feature type="active site" description="Charge relay system" evidence="5">
    <location>
        <position position="333"/>
    </location>
</feature>
<dbReference type="InterPro" id="IPR037045">
    <property type="entry name" value="S8pro/Inhibitor_I9_sf"/>
</dbReference>
<keyword evidence="11" id="KW-1185">Reference proteome</keyword>
<evidence type="ECO:0000256" key="6">
    <source>
        <dbReference type="RuleBase" id="RU003355"/>
    </source>
</evidence>
<feature type="domain" description="Inhibitor I9" evidence="9">
    <location>
        <begin position="42"/>
        <end position="105"/>
    </location>
</feature>
<dbReference type="InterPro" id="IPR022398">
    <property type="entry name" value="Peptidase_S8_His-AS"/>
</dbReference>
<gene>
    <name evidence="10" type="ORF">F4559_004330</name>
</gene>
<dbReference type="CDD" id="cd04077">
    <property type="entry name" value="Peptidases_S8_PCSK9_ProteinaseK_like"/>
    <property type="match status" value="1"/>
</dbReference>
<dbReference type="Pfam" id="PF00082">
    <property type="entry name" value="Peptidase_S8"/>
    <property type="match status" value="1"/>
</dbReference>
<dbReference type="PROSITE" id="PS00138">
    <property type="entry name" value="SUBTILASE_SER"/>
    <property type="match status" value="1"/>
</dbReference>
<dbReference type="PROSITE" id="PS00137">
    <property type="entry name" value="SUBTILASE_HIS"/>
    <property type="match status" value="1"/>
</dbReference>
<dbReference type="InterPro" id="IPR023828">
    <property type="entry name" value="Peptidase_S8_Ser-AS"/>
</dbReference>
<evidence type="ECO:0000313" key="11">
    <source>
        <dbReference type="Proteomes" id="UP000542674"/>
    </source>
</evidence>
<evidence type="ECO:0000256" key="2">
    <source>
        <dbReference type="ARBA" id="ARBA00022670"/>
    </source>
</evidence>
<comment type="caution">
    <text evidence="10">The sequence shown here is derived from an EMBL/GenBank/DDBJ whole genome shotgun (WGS) entry which is preliminary data.</text>
</comment>
<dbReference type="Pfam" id="PF05922">
    <property type="entry name" value="Inhibitor_I9"/>
    <property type="match status" value="1"/>
</dbReference>
<evidence type="ECO:0000256" key="5">
    <source>
        <dbReference type="PROSITE-ProRule" id="PRU01240"/>
    </source>
</evidence>
<evidence type="ECO:0000256" key="3">
    <source>
        <dbReference type="ARBA" id="ARBA00022801"/>
    </source>
</evidence>
<evidence type="ECO:0000256" key="7">
    <source>
        <dbReference type="SAM" id="SignalP"/>
    </source>
</evidence>
<feature type="active site" description="Charge relay system" evidence="5">
    <location>
        <position position="147"/>
    </location>
</feature>
<dbReference type="InterPro" id="IPR000209">
    <property type="entry name" value="Peptidase_S8/S53_dom"/>
</dbReference>
<feature type="chain" id="PRO_5038645176" evidence="7">
    <location>
        <begin position="23"/>
        <end position="510"/>
    </location>
</feature>
<evidence type="ECO:0000259" key="9">
    <source>
        <dbReference type="Pfam" id="PF05922"/>
    </source>
</evidence>
<dbReference type="InterPro" id="IPR034193">
    <property type="entry name" value="PCSK9_ProteinaseK-like"/>
</dbReference>
<name>A0A7W7T611_9PSEU</name>
<feature type="active site" description="Charge relay system" evidence="5">
    <location>
        <position position="178"/>
    </location>
</feature>
<dbReference type="GO" id="GO:0006508">
    <property type="term" value="P:proteolysis"/>
    <property type="evidence" value="ECO:0007669"/>
    <property type="project" value="UniProtKB-KW"/>
</dbReference>
<feature type="domain" description="Peptidase S8/S53" evidence="8">
    <location>
        <begin position="139"/>
        <end position="365"/>
    </location>
</feature>
<comment type="similarity">
    <text evidence="1 5 6">Belongs to the peptidase S8 family.</text>
</comment>
<sequence>MTRAFGAIALTAGALSVATATAGAQPASVVPAPEGTAVPGQYVVVLKDDAAVSASADLTARHGGKVTATWNRAINGFAVQASEDEAKRLAADPAVKTVVQNGRVQKTDIQTNPPSWGLDRIDQRNLPLNSGYSYTTQASNVTVYVIDTGIRTTHSTFGGRASWGADFIDGTKVDCNGHGTHVAGTAAGAEYGVAKGAKVVAVRVLDCQGGGTFASVLSGIEWVTANAVKPAVANMSLGAVAGTQTEPIEQAVRASIASGVTYAVASGNANTDACQFSPARVAEALTVNASTVTDQRAVFSNYGRCTDLFAPGEAIKSAWIGGDNATETIDGTSMASPHVAGAAALYLGANPNATPAEVGTALLGQTTPDKIGNPGAESPNKLLFNGGGTPGATVVLTRYQKAPDHVSTVNGAPGEGFVTEGKLGKLFYGQEPNTHAVYQCRSDWDYFTSANAACEGKTVIATLGYAFNSAQANSRPLYRCQVKGTGDHMDSASSTCEGQTTEGILGHVVK</sequence>
<dbReference type="Proteomes" id="UP000542674">
    <property type="component" value="Unassembled WGS sequence"/>
</dbReference>
<dbReference type="Gene3D" id="3.40.50.200">
    <property type="entry name" value="Peptidase S8/S53 domain"/>
    <property type="match status" value="1"/>
</dbReference>